<gene>
    <name evidence="1" type="ORF">EYS09_26210</name>
</gene>
<organism evidence="1 2">
    <name type="scientific">Streptomyces kasugaensis</name>
    <dbReference type="NCBI Taxonomy" id="1946"/>
    <lineage>
        <taxon>Bacteria</taxon>
        <taxon>Bacillati</taxon>
        <taxon>Actinomycetota</taxon>
        <taxon>Actinomycetes</taxon>
        <taxon>Kitasatosporales</taxon>
        <taxon>Streptomycetaceae</taxon>
        <taxon>Streptomyces</taxon>
    </lineage>
</organism>
<sequence length="532" mass="56321">MLIPWTSSLVAAADSATVDIADDGTWTGTIALVNEWSADNRMLALAEGDEIDVRPLPLPVTVQYVTGRGHDGATVGLMTLDEVSRDGSRLLGWGRIDAEDPEGAALARKIRGGFFRFVSADIDKAAGRMVCVGEDGAPVDDCEPGDGAEAGELYTQWRIMGAALLAHPAFPEAQIGMAEKPVAPAAADDAAPAADTVTEPVTAAAFRHEGWAPDTEWFRSPDLADLQPVMVDDDGRVRGYLAAWGVEHRSYPGRAVTPPRSASGYALFNSRPIATSEGLVDVGLITMGTGHAGLGLNRQAAAEHYDHTGTMAAVVRAGEDSRGIWLAGAVLPDLSDEQRLRLSLSRFSGDWRQEGGGLELVAALAVNTEGFPVPTKRRTEQGDYALVAAGALPALAEEAGGPDIAALTDAEQGRRTRAGEAAHRVRRARTAMASRRLNRLAAARPGEEMAELANWVEKAGGLPSYIKRIAKHLQEKGMTESRAIATAVNATKKMCRTGDLNFPGRQDVNPGSRAEACAAVAEWEAKKAKSHA</sequence>
<dbReference type="RefSeq" id="WP_131125094.1">
    <property type="nucleotide sequence ID" value="NZ_SIXH01000296.1"/>
</dbReference>
<reference evidence="1 2" key="1">
    <citation type="submission" date="2019-02" db="EMBL/GenBank/DDBJ databases">
        <title>Draft Genome Sequence of Streptomyces sp. AM-2504, identified by 16S rRNA comparative analysis as a Streptomyces Kasugaensis strain.</title>
        <authorList>
            <person name="Napolioni V."/>
            <person name="Giuliodori A.M."/>
            <person name="Spurio R."/>
            <person name="Fabbretti A."/>
        </authorList>
    </citation>
    <scope>NUCLEOTIDE SEQUENCE [LARGE SCALE GENOMIC DNA]</scope>
    <source>
        <strain evidence="1 2">AM-2504</strain>
    </source>
</reference>
<name>A0A4V2JI17_STRKA</name>
<evidence type="ECO:0000313" key="2">
    <source>
        <dbReference type="Proteomes" id="UP000292452"/>
    </source>
</evidence>
<proteinExistence type="predicted"/>
<protein>
    <submittedName>
        <fullName evidence="1">Uncharacterized protein</fullName>
    </submittedName>
</protein>
<dbReference type="Proteomes" id="UP000292452">
    <property type="component" value="Unassembled WGS sequence"/>
</dbReference>
<accession>A0A4V2JI17</accession>
<dbReference type="EMBL" id="SIXH01000296">
    <property type="protein sequence ID" value="TBO56771.1"/>
    <property type="molecule type" value="Genomic_DNA"/>
</dbReference>
<comment type="caution">
    <text evidence="1">The sequence shown here is derived from an EMBL/GenBank/DDBJ whole genome shotgun (WGS) entry which is preliminary data.</text>
</comment>
<evidence type="ECO:0000313" key="1">
    <source>
        <dbReference type="EMBL" id="TBO56771.1"/>
    </source>
</evidence>
<dbReference type="AlphaFoldDB" id="A0A4V2JI17"/>
<keyword evidence="2" id="KW-1185">Reference proteome</keyword>